<dbReference type="GO" id="GO:0005634">
    <property type="term" value="C:nucleus"/>
    <property type="evidence" value="ECO:0007669"/>
    <property type="project" value="TreeGrafter"/>
</dbReference>
<organism evidence="1 2">
    <name type="scientific">Starmerella bacillaris</name>
    <name type="common">Yeast</name>
    <name type="synonym">Candida zemplinina</name>
    <dbReference type="NCBI Taxonomy" id="1247836"/>
    <lineage>
        <taxon>Eukaryota</taxon>
        <taxon>Fungi</taxon>
        <taxon>Dikarya</taxon>
        <taxon>Ascomycota</taxon>
        <taxon>Saccharomycotina</taxon>
        <taxon>Dipodascomycetes</taxon>
        <taxon>Dipodascales</taxon>
        <taxon>Trichomonascaceae</taxon>
        <taxon>Starmerella</taxon>
    </lineage>
</organism>
<keyword evidence="2" id="KW-1185">Reference proteome</keyword>
<dbReference type="PANTHER" id="PTHR15615:SF32">
    <property type="entry name" value="PROTEIN KINASE COMPLEX COMPONENT, PUTATIVE (AFU_ORTHOLOGUE AFUA_2G07660)-RELATED"/>
    <property type="match status" value="1"/>
</dbReference>
<accession>A0AAV5RJ59</accession>
<dbReference type="Gene3D" id="1.10.472.10">
    <property type="entry name" value="Cyclin-like"/>
    <property type="match status" value="1"/>
</dbReference>
<reference evidence="1 2" key="1">
    <citation type="journal article" date="2023" name="Elife">
        <title>Identification of key yeast species and microbe-microbe interactions impacting larval growth of Drosophila in the wild.</title>
        <authorList>
            <person name="Mure A."/>
            <person name="Sugiura Y."/>
            <person name="Maeda R."/>
            <person name="Honda K."/>
            <person name="Sakurai N."/>
            <person name="Takahashi Y."/>
            <person name="Watada M."/>
            <person name="Katoh T."/>
            <person name="Gotoh A."/>
            <person name="Gotoh Y."/>
            <person name="Taniguchi I."/>
            <person name="Nakamura K."/>
            <person name="Hayashi T."/>
            <person name="Katayama T."/>
            <person name="Uemura T."/>
            <person name="Hattori Y."/>
        </authorList>
    </citation>
    <scope>NUCLEOTIDE SEQUENCE [LARGE SCALE GENOMIC DNA]</scope>
    <source>
        <strain evidence="1 2">SB-73</strain>
    </source>
</reference>
<dbReference type="InterPro" id="IPR013922">
    <property type="entry name" value="Cyclin_PHO80-like"/>
</dbReference>
<proteinExistence type="predicted"/>
<evidence type="ECO:0000313" key="1">
    <source>
        <dbReference type="EMBL" id="GMM50569.1"/>
    </source>
</evidence>
<dbReference type="Pfam" id="PF08613">
    <property type="entry name" value="Cyclin"/>
    <property type="match status" value="1"/>
</dbReference>
<name>A0AAV5RJ59_STABA</name>
<sequence>MENEGIDILQFNSEQCVDLVIRYVQNLVDEHKMKQSAPAGRRRSHVDSLQEGVIRRLQPQPPLLGSDQFENSNPELYTNPSYAIKQYQFFWLSNPPVLSIADYIHRFHRYCKPSPATYISIGNIFHNIVSRNIIPITERNAFRLFSSVFMISSKAIEDELRSMKRYASIAGLKENELKRLELSILLLIEYDLRVDHDSLQSNLSKWIHTVK</sequence>
<comment type="caution">
    <text evidence="1">The sequence shown here is derived from an EMBL/GenBank/DDBJ whole genome shotgun (WGS) entry which is preliminary data.</text>
</comment>
<dbReference type="AlphaFoldDB" id="A0AAV5RJ59"/>
<dbReference type="InterPro" id="IPR036915">
    <property type="entry name" value="Cyclin-like_sf"/>
</dbReference>
<protein>
    <submittedName>
        <fullName evidence="1">Uncharacterized protein</fullName>
    </submittedName>
</protein>
<dbReference type="Proteomes" id="UP001362899">
    <property type="component" value="Unassembled WGS sequence"/>
</dbReference>
<dbReference type="GO" id="GO:0000307">
    <property type="term" value="C:cyclin-dependent protein kinase holoenzyme complex"/>
    <property type="evidence" value="ECO:0007669"/>
    <property type="project" value="TreeGrafter"/>
</dbReference>
<dbReference type="GO" id="GO:0016538">
    <property type="term" value="F:cyclin-dependent protein serine/threonine kinase regulator activity"/>
    <property type="evidence" value="ECO:0007669"/>
    <property type="project" value="TreeGrafter"/>
</dbReference>
<dbReference type="GO" id="GO:0019901">
    <property type="term" value="F:protein kinase binding"/>
    <property type="evidence" value="ECO:0007669"/>
    <property type="project" value="InterPro"/>
</dbReference>
<dbReference type="SUPFAM" id="SSF47954">
    <property type="entry name" value="Cyclin-like"/>
    <property type="match status" value="1"/>
</dbReference>
<evidence type="ECO:0000313" key="2">
    <source>
        <dbReference type="Proteomes" id="UP001362899"/>
    </source>
</evidence>
<dbReference type="EMBL" id="BTGC01000003">
    <property type="protein sequence ID" value="GMM50569.1"/>
    <property type="molecule type" value="Genomic_DNA"/>
</dbReference>
<dbReference type="PANTHER" id="PTHR15615">
    <property type="match status" value="1"/>
</dbReference>
<gene>
    <name evidence="1" type="ORF">DASB73_015270</name>
</gene>